<evidence type="ECO:0000256" key="1">
    <source>
        <dbReference type="SAM" id="MobiDB-lite"/>
    </source>
</evidence>
<name>A0A4Z1KBT5_9HELO</name>
<organism evidence="2 3">
    <name type="scientific">Botrytis porri</name>
    <dbReference type="NCBI Taxonomy" id="87229"/>
    <lineage>
        <taxon>Eukaryota</taxon>
        <taxon>Fungi</taxon>
        <taxon>Dikarya</taxon>
        <taxon>Ascomycota</taxon>
        <taxon>Pezizomycotina</taxon>
        <taxon>Leotiomycetes</taxon>
        <taxon>Helotiales</taxon>
        <taxon>Sclerotiniaceae</taxon>
        <taxon>Botrytis</taxon>
    </lineage>
</organism>
<proteinExistence type="predicted"/>
<feature type="compositionally biased region" description="Polar residues" evidence="1">
    <location>
        <begin position="1"/>
        <end position="10"/>
    </location>
</feature>
<dbReference type="Proteomes" id="UP000297280">
    <property type="component" value="Unassembled WGS sequence"/>
</dbReference>
<feature type="compositionally biased region" description="Low complexity" evidence="1">
    <location>
        <begin position="15"/>
        <end position="34"/>
    </location>
</feature>
<comment type="caution">
    <text evidence="2">The sequence shown here is derived from an EMBL/GenBank/DDBJ whole genome shotgun (WGS) entry which is preliminary data.</text>
</comment>
<dbReference type="EMBL" id="PQXO01000612">
    <property type="protein sequence ID" value="TGO83653.1"/>
    <property type="molecule type" value="Genomic_DNA"/>
</dbReference>
<dbReference type="OrthoDB" id="3524720at2759"/>
<dbReference type="AlphaFoldDB" id="A0A4Z1KBT5"/>
<protein>
    <submittedName>
        <fullName evidence="2">Uncharacterized protein</fullName>
    </submittedName>
</protein>
<sequence length="89" mass="9632">MSNNSKSSCIAVQGSVTSDPTTTSHSSSNAHSPTEAGHLSTHRIHRYLVDNDSPVPYVLPTVHVNGNLNRSSTAIHTMSGKLQQFDRIF</sequence>
<gene>
    <name evidence="2" type="ORF">BPOR_0613g00080</name>
</gene>
<evidence type="ECO:0000313" key="3">
    <source>
        <dbReference type="Proteomes" id="UP000297280"/>
    </source>
</evidence>
<keyword evidence="3" id="KW-1185">Reference proteome</keyword>
<feature type="region of interest" description="Disordered" evidence="1">
    <location>
        <begin position="1"/>
        <end position="44"/>
    </location>
</feature>
<accession>A0A4Z1KBT5</accession>
<evidence type="ECO:0000313" key="2">
    <source>
        <dbReference type="EMBL" id="TGO83653.1"/>
    </source>
</evidence>
<reference evidence="2 3" key="1">
    <citation type="submission" date="2017-12" db="EMBL/GenBank/DDBJ databases">
        <title>Comparative genomics of Botrytis spp.</title>
        <authorList>
            <person name="Valero-Jimenez C.A."/>
            <person name="Tapia P."/>
            <person name="Veloso J."/>
            <person name="Silva-Moreno E."/>
            <person name="Staats M."/>
            <person name="Valdes J.H."/>
            <person name="Van Kan J.A.L."/>
        </authorList>
    </citation>
    <scope>NUCLEOTIDE SEQUENCE [LARGE SCALE GENOMIC DNA]</scope>
    <source>
        <strain evidence="2 3">MUCL3349</strain>
    </source>
</reference>